<dbReference type="EMBL" id="LT629772">
    <property type="protein sequence ID" value="SDT30478.1"/>
    <property type="molecule type" value="Genomic_DNA"/>
</dbReference>
<dbReference type="STRING" id="630515.SAMN04489812_5083"/>
<dbReference type="Gene3D" id="3.40.710.10">
    <property type="entry name" value="DD-peptidase/beta-lactamase superfamily"/>
    <property type="match status" value="1"/>
</dbReference>
<reference evidence="2 3" key="1">
    <citation type="submission" date="2016-10" db="EMBL/GenBank/DDBJ databases">
        <authorList>
            <person name="de Groot N.N."/>
        </authorList>
    </citation>
    <scope>NUCLEOTIDE SEQUENCE [LARGE SCALE GENOMIC DNA]</scope>
    <source>
        <strain evidence="2 3">DSM 21800</strain>
    </source>
</reference>
<dbReference type="SUPFAM" id="SSF56601">
    <property type="entry name" value="beta-lactamase/transpeptidase-like"/>
    <property type="match status" value="1"/>
</dbReference>
<name>A0A1H1Z9W6_9ACTN</name>
<keyword evidence="3" id="KW-1185">Reference proteome</keyword>
<feature type="domain" description="Beta-lactamase-related" evidence="1">
    <location>
        <begin position="78"/>
        <end position="354"/>
    </location>
</feature>
<evidence type="ECO:0000313" key="2">
    <source>
        <dbReference type="EMBL" id="SDT30478.1"/>
    </source>
</evidence>
<dbReference type="Pfam" id="PF00144">
    <property type="entry name" value="Beta-lactamase"/>
    <property type="match status" value="1"/>
</dbReference>
<evidence type="ECO:0000259" key="1">
    <source>
        <dbReference type="Pfam" id="PF00144"/>
    </source>
</evidence>
<dbReference type="AlphaFoldDB" id="A0A1H1Z9W6"/>
<dbReference type="OrthoDB" id="9773047at2"/>
<organism evidence="2 3">
    <name type="scientific">Microlunatus soli</name>
    <dbReference type="NCBI Taxonomy" id="630515"/>
    <lineage>
        <taxon>Bacteria</taxon>
        <taxon>Bacillati</taxon>
        <taxon>Actinomycetota</taxon>
        <taxon>Actinomycetes</taxon>
        <taxon>Propionibacteriales</taxon>
        <taxon>Propionibacteriaceae</taxon>
        <taxon>Microlunatus</taxon>
    </lineage>
</organism>
<dbReference type="Proteomes" id="UP000199103">
    <property type="component" value="Chromosome I"/>
</dbReference>
<accession>A0A1H1Z9W6</accession>
<dbReference type="InterPro" id="IPR012338">
    <property type="entry name" value="Beta-lactam/transpept-like"/>
</dbReference>
<sequence>MTIMPRPPELTLSNWDLGGIVSAWSYRHTDQLFAVRPLVPGSRAEVDTMAEVSTDPADLAIAEFAELAEQLRSGLVDAITVLVGGRPAVRWSMGSASVPHLLMSVSKVVASLAVGVLVDQDRLRYLASVRDYLPELGEQWRHCRLQDVLDMASGVVCPEVGDPGAYRDPSHPFYRFEASLGWRPAQQPSSPYELTLGFQRLGRPGTRYEYTSVNTFLLAWVVERVTGLDYVDAVQSLVWDHLALDNDAAFCVNGRGTAVAHGGLIMTVDDLARFGTLFTPSGASAGHRLAVPASYASMLRRDRHELVPSYGEWPHGAHPAGQWNLVHADGDMIKTGFGGQGLYVSPTHDVVIAFSGVPDAAGRTNSLAALCRSLVPRCAERWS</sequence>
<dbReference type="PANTHER" id="PTHR43283">
    <property type="entry name" value="BETA-LACTAMASE-RELATED"/>
    <property type="match status" value="1"/>
</dbReference>
<dbReference type="InterPro" id="IPR050789">
    <property type="entry name" value="Diverse_Enzym_Activities"/>
</dbReference>
<dbReference type="RefSeq" id="WP_091528780.1">
    <property type="nucleotide sequence ID" value="NZ_LT629772.1"/>
</dbReference>
<protein>
    <recommendedName>
        <fullName evidence="1">Beta-lactamase-related domain-containing protein</fullName>
    </recommendedName>
</protein>
<dbReference type="PANTHER" id="PTHR43283:SF7">
    <property type="entry name" value="BETA-LACTAMASE-RELATED DOMAIN-CONTAINING PROTEIN"/>
    <property type="match status" value="1"/>
</dbReference>
<dbReference type="InterPro" id="IPR001466">
    <property type="entry name" value="Beta-lactam-related"/>
</dbReference>
<proteinExistence type="predicted"/>
<gene>
    <name evidence="2" type="ORF">SAMN04489812_5083</name>
</gene>
<evidence type="ECO:0000313" key="3">
    <source>
        <dbReference type="Proteomes" id="UP000199103"/>
    </source>
</evidence>